<comment type="similarity">
    <text evidence="2">Belongs to the ABC-4 integral membrane protein family. LolC/E subfamily.</text>
</comment>
<feature type="domain" description="ABC3 transporter permease C-terminal" evidence="8">
    <location>
        <begin position="283"/>
        <end position="404"/>
    </location>
</feature>
<feature type="domain" description="MacB-like periplasmic core" evidence="9">
    <location>
        <begin position="19"/>
        <end position="254"/>
    </location>
</feature>
<evidence type="ECO:0000256" key="7">
    <source>
        <dbReference type="SAM" id="Phobius"/>
    </source>
</evidence>
<evidence type="ECO:0000259" key="9">
    <source>
        <dbReference type="Pfam" id="PF12704"/>
    </source>
</evidence>
<dbReference type="Pfam" id="PF02687">
    <property type="entry name" value="FtsX"/>
    <property type="match status" value="1"/>
</dbReference>
<evidence type="ECO:0000313" key="10">
    <source>
        <dbReference type="EMBL" id="MDM0044517.1"/>
    </source>
</evidence>
<dbReference type="InterPro" id="IPR025857">
    <property type="entry name" value="MacB_PCD"/>
</dbReference>
<reference evidence="10" key="1">
    <citation type="submission" date="2023-06" db="EMBL/GenBank/DDBJ databases">
        <authorList>
            <person name="Jiang Y."/>
            <person name="Liu Q."/>
        </authorList>
    </citation>
    <scope>NUCLEOTIDE SEQUENCE</scope>
    <source>
        <strain evidence="10">CGMCC 1.12089</strain>
    </source>
</reference>
<name>A0ABT7N9B3_9BURK</name>
<keyword evidence="11" id="KW-1185">Reference proteome</keyword>
<keyword evidence="4 7" id="KW-0812">Transmembrane</keyword>
<comment type="subcellular location">
    <subcellularLocation>
        <location evidence="1">Cell membrane</location>
        <topology evidence="1">Multi-pass membrane protein</topology>
    </subcellularLocation>
</comment>
<feature type="transmembrane region" description="Helical" evidence="7">
    <location>
        <begin position="327"/>
        <end position="352"/>
    </location>
</feature>
<evidence type="ECO:0000259" key="8">
    <source>
        <dbReference type="Pfam" id="PF02687"/>
    </source>
</evidence>
<evidence type="ECO:0000256" key="5">
    <source>
        <dbReference type="ARBA" id="ARBA00022989"/>
    </source>
</evidence>
<keyword evidence="3" id="KW-1003">Cell membrane</keyword>
<evidence type="ECO:0000256" key="4">
    <source>
        <dbReference type="ARBA" id="ARBA00022692"/>
    </source>
</evidence>
<evidence type="ECO:0000256" key="3">
    <source>
        <dbReference type="ARBA" id="ARBA00022475"/>
    </source>
</evidence>
<evidence type="ECO:0000313" key="11">
    <source>
        <dbReference type="Proteomes" id="UP001174908"/>
    </source>
</evidence>
<feature type="transmembrane region" description="Helical" evidence="7">
    <location>
        <begin position="372"/>
        <end position="396"/>
    </location>
</feature>
<dbReference type="PANTHER" id="PTHR30489">
    <property type="entry name" value="LIPOPROTEIN-RELEASING SYSTEM TRANSMEMBRANE PROTEIN LOLE"/>
    <property type="match status" value="1"/>
</dbReference>
<proteinExistence type="inferred from homology"/>
<dbReference type="InterPro" id="IPR051447">
    <property type="entry name" value="Lipoprotein-release_system"/>
</dbReference>
<feature type="transmembrane region" description="Helical" evidence="7">
    <location>
        <begin position="20"/>
        <end position="40"/>
    </location>
</feature>
<dbReference type="InterPro" id="IPR003838">
    <property type="entry name" value="ABC3_permease_C"/>
</dbReference>
<protein>
    <submittedName>
        <fullName evidence="10">ABC transporter permease</fullName>
    </submittedName>
</protein>
<organism evidence="10 11">
    <name type="scientific">Variovorax dokdonensis</name>
    <dbReference type="NCBI Taxonomy" id="344883"/>
    <lineage>
        <taxon>Bacteria</taxon>
        <taxon>Pseudomonadati</taxon>
        <taxon>Pseudomonadota</taxon>
        <taxon>Betaproteobacteria</taxon>
        <taxon>Burkholderiales</taxon>
        <taxon>Comamonadaceae</taxon>
        <taxon>Variovorax</taxon>
    </lineage>
</organism>
<dbReference type="Pfam" id="PF12704">
    <property type="entry name" value="MacB_PCD"/>
    <property type="match status" value="1"/>
</dbReference>
<comment type="caution">
    <text evidence="10">The sequence shown here is derived from an EMBL/GenBank/DDBJ whole genome shotgun (WGS) entry which is preliminary data.</text>
</comment>
<evidence type="ECO:0000256" key="6">
    <source>
        <dbReference type="ARBA" id="ARBA00023136"/>
    </source>
</evidence>
<dbReference type="PANTHER" id="PTHR30489:SF0">
    <property type="entry name" value="LIPOPROTEIN-RELEASING SYSTEM TRANSMEMBRANE PROTEIN LOLE"/>
    <property type="match status" value="1"/>
</dbReference>
<evidence type="ECO:0000256" key="2">
    <source>
        <dbReference type="ARBA" id="ARBA00005236"/>
    </source>
</evidence>
<dbReference type="Proteomes" id="UP001174908">
    <property type="component" value="Unassembled WGS sequence"/>
</dbReference>
<accession>A0ABT7N9B3</accession>
<keyword evidence="5 7" id="KW-1133">Transmembrane helix</keyword>
<dbReference type="RefSeq" id="WP_286659548.1">
    <property type="nucleotide sequence ID" value="NZ_JASZYV010000001.1"/>
</dbReference>
<gene>
    <name evidence="10" type="ORF">QTH91_08505</name>
</gene>
<sequence>MPIALDIAVAHLAGRKRQTLVSVTGVVLGVAFFLGVSSLMRGSEDDFLKRLVDNSPHVTVYDDVRRGRMQPAALQWPQAAVAVRNVRPLRETRGIRGWREKLAVIEALPGVRAAPVLADAAVLTFAGRLQGVTLSGVVPEKMKHVTTIEEKMQEGSLDALAADPNGIVIGRALADKFNLHTGSTLVILSADGTSRSLRVVGIFRTGNSAYDENQVFVLLKRAQALLARVNRVNRIVLQLADPHAAQSAAQAIEAATGYKSVSWIEASEDLLSLLLVRNIIMYSVVAAILVVAGFGMYNTISTIVMEKTRDIAIMKSMGFHPRDLRRIFLLEGLIVGVGGSVLGSLFGLGLMHVLAQIEIRPPGVTEVVHLPIFWGSTQFAMAAAFALLSCIAASYLPARRAGRLRPVDILRGAT</sequence>
<keyword evidence="6 7" id="KW-0472">Membrane</keyword>
<dbReference type="EMBL" id="JASZYV010000001">
    <property type="protein sequence ID" value="MDM0044517.1"/>
    <property type="molecule type" value="Genomic_DNA"/>
</dbReference>
<feature type="transmembrane region" description="Helical" evidence="7">
    <location>
        <begin position="279"/>
        <end position="306"/>
    </location>
</feature>
<evidence type="ECO:0000256" key="1">
    <source>
        <dbReference type="ARBA" id="ARBA00004651"/>
    </source>
</evidence>